<dbReference type="InterPro" id="IPR016030">
    <property type="entry name" value="CblAdoTrfase-like"/>
</dbReference>
<dbReference type="NCBIfam" id="TIGR00636">
    <property type="entry name" value="PduO_Nterm"/>
    <property type="match status" value="1"/>
</dbReference>
<dbReference type="GO" id="GO:0005524">
    <property type="term" value="F:ATP binding"/>
    <property type="evidence" value="ECO:0007669"/>
    <property type="project" value="UniProtKB-UniRule"/>
</dbReference>
<dbReference type="PANTHER" id="PTHR12213:SF0">
    <property type="entry name" value="CORRINOID ADENOSYLTRANSFERASE MMAB"/>
    <property type="match status" value="1"/>
</dbReference>
<dbReference type="RefSeq" id="WP_026817624.1">
    <property type="nucleotide sequence ID" value="NZ_AUFF01000013.1"/>
</dbReference>
<keyword evidence="4 6" id="KW-0547">Nucleotide-binding</keyword>
<proteinExistence type="inferred from homology"/>
<dbReference type="Gene3D" id="1.20.1200.10">
    <property type="entry name" value="Cobalamin adenosyltransferase-like"/>
    <property type="match status" value="1"/>
</dbReference>
<accession>A0A091BCN8</accession>
<comment type="subunit">
    <text evidence="2">Homotrimer.</text>
</comment>
<protein>
    <recommendedName>
        <fullName evidence="6">Corrinoid adenosyltransferase</fullName>
        <ecNumber evidence="6">2.5.1.17</ecNumber>
    </recommendedName>
    <alternativeName>
        <fullName evidence="6">Cob(II)alamin adenosyltransferase</fullName>
    </alternativeName>
    <alternativeName>
        <fullName evidence="6">Cob(II)yrinic acid a,c-diamide adenosyltransferase</fullName>
    </alternativeName>
    <alternativeName>
        <fullName evidence="6">Cobinamide/cobalamin adenosyltransferase</fullName>
    </alternativeName>
</protein>
<keyword evidence="5 6" id="KW-0067">ATP-binding</keyword>
<comment type="catalytic activity">
    <reaction evidence="6">
        <text>2 cob(II)yrinate a,c diamide + reduced [electron-transfer flavoprotein] + 2 ATP = 2 adenosylcob(III)yrinate a,c-diamide + 2 triphosphate + oxidized [electron-transfer flavoprotein] + 3 H(+)</text>
        <dbReference type="Rhea" id="RHEA:11528"/>
        <dbReference type="Rhea" id="RHEA-COMP:10685"/>
        <dbReference type="Rhea" id="RHEA-COMP:10686"/>
        <dbReference type="ChEBI" id="CHEBI:15378"/>
        <dbReference type="ChEBI" id="CHEBI:18036"/>
        <dbReference type="ChEBI" id="CHEBI:30616"/>
        <dbReference type="ChEBI" id="CHEBI:57692"/>
        <dbReference type="ChEBI" id="CHEBI:58307"/>
        <dbReference type="ChEBI" id="CHEBI:58503"/>
        <dbReference type="ChEBI" id="CHEBI:58537"/>
        <dbReference type="EC" id="2.5.1.17"/>
    </reaction>
</comment>
<dbReference type="PANTHER" id="PTHR12213">
    <property type="entry name" value="CORRINOID ADENOSYLTRANSFERASE"/>
    <property type="match status" value="1"/>
</dbReference>
<dbReference type="OrthoDB" id="9778896at2"/>
<comment type="caution">
    <text evidence="9">The sequence shown here is derived from an EMBL/GenBank/DDBJ whole genome shotgun (WGS) entry which is preliminary data.</text>
</comment>
<evidence type="ECO:0000256" key="7">
    <source>
        <dbReference type="SAM" id="MobiDB-lite"/>
    </source>
</evidence>
<comment type="catalytic activity">
    <reaction evidence="6">
        <text>2 cob(II)alamin + reduced [electron-transfer flavoprotein] + 2 ATP = 2 adenosylcob(III)alamin + 2 triphosphate + oxidized [electron-transfer flavoprotein] + 3 H(+)</text>
        <dbReference type="Rhea" id="RHEA:28671"/>
        <dbReference type="Rhea" id="RHEA-COMP:10685"/>
        <dbReference type="Rhea" id="RHEA-COMP:10686"/>
        <dbReference type="ChEBI" id="CHEBI:15378"/>
        <dbReference type="ChEBI" id="CHEBI:16304"/>
        <dbReference type="ChEBI" id="CHEBI:18036"/>
        <dbReference type="ChEBI" id="CHEBI:18408"/>
        <dbReference type="ChEBI" id="CHEBI:30616"/>
        <dbReference type="ChEBI" id="CHEBI:57692"/>
        <dbReference type="ChEBI" id="CHEBI:58307"/>
        <dbReference type="EC" id="2.5.1.17"/>
    </reaction>
</comment>
<evidence type="ECO:0000256" key="4">
    <source>
        <dbReference type="ARBA" id="ARBA00022741"/>
    </source>
</evidence>
<evidence type="ECO:0000256" key="2">
    <source>
        <dbReference type="ARBA" id="ARBA00011233"/>
    </source>
</evidence>
<dbReference type="FunFam" id="1.20.1200.10:FF:000001">
    <property type="entry name" value="Cob(I)yrinic acid a,c-diamide adenosyltransferase"/>
    <property type="match status" value="1"/>
</dbReference>
<dbReference type="Pfam" id="PF01923">
    <property type="entry name" value="Cob_adeno_trans"/>
    <property type="match status" value="1"/>
</dbReference>
<reference evidence="9 10" key="1">
    <citation type="submission" date="2013-09" db="EMBL/GenBank/DDBJ databases">
        <title>Genome sequencing of Arenimonas composti.</title>
        <authorList>
            <person name="Chen F."/>
            <person name="Wang G."/>
        </authorList>
    </citation>
    <scope>NUCLEOTIDE SEQUENCE [LARGE SCALE GENOMIC DNA]</scope>
    <source>
        <strain evidence="9 10">TR7-09</strain>
    </source>
</reference>
<gene>
    <name evidence="9" type="ORF">P873_11670</name>
</gene>
<comment type="pathway">
    <text evidence="6">Cofactor biosynthesis; adenosylcobalamin biosynthesis; adenosylcobalamin from cob(II)yrinate a,c-diamide: step 2/7.</text>
</comment>
<feature type="domain" description="Cobalamin adenosyltransferase-like" evidence="8">
    <location>
        <begin position="8"/>
        <end position="165"/>
    </location>
</feature>
<evidence type="ECO:0000256" key="6">
    <source>
        <dbReference type="RuleBase" id="RU366026"/>
    </source>
</evidence>
<keyword evidence="10" id="KW-1185">Reference proteome</keyword>
<dbReference type="UniPathway" id="UPA00148">
    <property type="reaction ID" value="UER00233"/>
</dbReference>
<comment type="similarity">
    <text evidence="1 6">Belongs to the Cob(I)alamin adenosyltransferase family.</text>
</comment>
<dbReference type="GO" id="GO:0008817">
    <property type="term" value="F:corrinoid adenosyltransferase activity"/>
    <property type="evidence" value="ECO:0007669"/>
    <property type="project" value="UniProtKB-UniRule"/>
</dbReference>
<dbReference type="InterPro" id="IPR036451">
    <property type="entry name" value="CblAdoTrfase-like_sf"/>
</dbReference>
<evidence type="ECO:0000256" key="5">
    <source>
        <dbReference type="ARBA" id="ARBA00022840"/>
    </source>
</evidence>
<evidence type="ECO:0000313" key="10">
    <source>
        <dbReference type="Proteomes" id="UP000029391"/>
    </source>
</evidence>
<dbReference type="InterPro" id="IPR029499">
    <property type="entry name" value="PduO-typ"/>
</dbReference>
<sequence length="185" mass="20011">MGNRLSKIYTRTGDDGSTGLGDGSRVGKDSPRVAAYGTVDEANSAIGIVLANDLPDDVRDLLVAVQHQLFDLGGELCIPGHAAITAADVDHLERQLDRFNADLPPLKEFILPGGGAAAAHCHLARTICRRAERETVALSRLEAVRPEAIRYLNRLSDLLFVLARVLARASGAGEVTWKHERRRTP</sequence>
<evidence type="ECO:0000313" key="9">
    <source>
        <dbReference type="EMBL" id="KFN49297.1"/>
    </source>
</evidence>
<evidence type="ECO:0000256" key="1">
    <source>
        <dbReference type="ARBA" id="ARBA00007487"/>
    </source>
</evidence>
<dbReference type="STRING" id="1121013.GCA_000426365_02753"/>
<keyword evidence="3 6" id="KW-0808">Transferase</keyword>
<feature type="region of interest" description="Disordered" evidence="7">
    <location>
        <begin position="1"/>
        <end position="28"/>
    </location>
</feature>
<dbReference type="eggNOG" id="COG2096">
    <property type="taxonomic scope" value="Bacteria"/>
</dbReference>
<dbReference type="GO" id="GO:0009236">
    <property type="term" value="P:cobalamin biosynthetic process"/>
    <property type="evidence" value="ECO:0007669"/>
    <property type="project" value="UniProtKB-UniRule"/>
</dbReference>
<organism evidence="9 10">
    <name type="scientific">Arenimonas composti TR7-09 = DSM 18010</name>
    <dbReference type="NCBI Taxonomy" id="1121013"/>
    <lineage>
        <taxon>Bacteria</taxon>
        <taxon>Pseudomonadati</taxon>
        <taxon>Pseudomonadota</taxon>
        <taxon>Gammaproteobacteria</taxon>
        <taxon>Lysobacterales</taxon>
        <taxon>Lysobacteraceae</taxon>
        <taxon>Arenimonas</taxon>
    </lineage>
</organism>
<dbReference type="AlphaFoldDB" id="A0A091BCN8"/>
<evidence type="ECO:0000256" key="3">
    <source>
        <dbReference type="ARBA" id="ARBA00022679"/>
    </source>
</evidence>
<dbReference type="Proteomes" id="UP000029391">
    <property type="component" value="Unassembled WGS sequence"/>
</dbReference>
<dbReference type="EC" id="2.5.1.17" evidence="6"/>
<evidence type="ECO:0000259" key="8">
    <source>
        <dbReference type="Pfam" id="PF01923"/>
    </source>
</evidence>
<dbReference type="SUPFAM" id="SSF89028">
    <property type="entry name" value="Cobalamin adenosyltransferase-like"/>
    <property type="match status" value="1"/>
</dbReference>
<keyword evidence="6" id="KW-0169">Cobalamin biosynthesis</keyword>
<dbReference type="EMBL" id="AWXU01000038">
    <property type="protein sequence ID" value="KFN49297.1"/>
    <property type="molecule type" value="Genomic_DNA"/>
</dbReference>
<name>A0A091BCN8_9GAMM</name>